<keyword evidence="2" id="KW-1185">Reference proteome</keyword>
<dbReference type="Proteomes" id="UP000321058">
    <property type="component" value="Unassembled WGS sequence"/>
</dbReference>
<dbReference type="EMBL" id="BKAJ01000031">
    <property type="protein sequence ID" value="GEP54686.1"/>
    <property type="molecule type" value="Genomic_DNA"/>
</dbReference>
<sequence>MSLLRWLILVAIALLLAPHVLALVERPRDHAATAYVLRQSDALVQRAGGWLRGHVPTRIAGRDRTDWIMVAGLSVVAIGAGSLRDGIVSRVTARQLRHELGRWRKSMQLGEDTRAAAALDEGFKDLENARSVDRSELLRAFAEAKRRLDALGREVAFLSIDVVGSTAMKEREESAAIQYDFAEYRKLVEAVFAAHGILKSAWTPDGVMGCFADTDQAIAAGKAVILALGDFNRDVKLMRADFAVRCGVNAGYVHFDEATPLEAMSDRVIDIAGHMQKYAEPNTVAVAHKVIAPLRNPAGFTPTDRVVDGYRVASWRPAQWDRVIRTHDAWFHDRVK</sequence>
<gene>
    <name evidence="1" type="ORF">RSO01_18520</name>
</gene>
<protein>
    <recommendedName>
        <fullName evidence="3">Guanylate cyclase domain-containing protein</fullName>
    </recommendedName>
</protein>
<evidence type="ECO:0008006" key="3">
    <source>
        <dbReference type="Google" id="ProtNLM"/>
    </source>
</evidence>
<reference evidence="1 2" key="1">
    <citation type="submission" date="2019-07" db="EMBL/GenBank/DDBJ databases">
        <title>Whole genome shotgun sequence of Reyranella soli NBRC 108950.</title>
        <authorList>
            <person name="Hosoyama A."/>
            <person name="Uohara A."/>
            <person name="Ohji S."/>
            <person name="Ichikawa N."/>
        </authorList>
    </citation>
    <scope>NUCLEOTIDE SEQUENCE [LARGE SCALE GENOMIC DNA]</scope>
    <source>
        <strain evidence="1 2">NBRC 108950</strain>
    </source>
</reference>
<name>A0A512N6S1_9HYPH</name>
<dbReference type="InterPro" id="IPR029787">
    <property type="entry name" value="Nucleotide_cyclase"/>
</dbReference>
<evidence type="ECO:0000313" key="1">
    <source>
        <dbReference type="EMBL" id="GEP54686.1"/>
    </source>
</evidence>
<organism evidence="1 2">
    <name type="scientific">Reyranella soli</name>
    <dbReference type="NCBI Taxonomy" id="1230389"/>
    <lineage>
        <taxon>Bacteria</taxon>
        <taxon>Pseudomonadati</taxon>
        <taxon>Pseudomonadota</taxon>
        <taxon>Alphaproteobacteria</taxon>
        <taxon>Hyphomicrobiales</taxon>
        <taxon>Reyranellaceae</taxon>
        <taxon>Reyranella</taxon>
    </lineage>
</organism>
<evidence type="ECO:0000313" key="2">
    <source>
        <dbReference type="Proteomes" id="UP000321058"/>
    </source>
</evidence>
<proteinExistence type="predicted"/>
<accession>A0A512N6S1</accession>
<dbReference type="SUPFAM" id="SSF55073">
    <property type="entry name" value="Nucleotide cyclase"/>
    <property type="match status" value="1"/>
</dbReference>
<dbReference type="Gene3D" id="3.30.70.1230">
    <property type="entry name" value="Nucleotide cyclase"/>
    <property type="match status" value="1"/>
</dbReference>
<dbReference type="AlphaFoldDB" id="A0A512N6S1"/>
<comment type="caution">
    <text evidence="1">The sequence shown here is derived from an EMBL/GenBank/DDBJ whole genome shotgun (WGS) entry which is preliminary data.</text>
</comment>